<evidence type="ECO:0000256" key="1">
    <source>
        <dbReference type="ARBA" id="ARBA00022801"/>
    </source>
</evidence>
<dbReference type="Proteomes" id="UP000193529">
    <property type="component" value="Unassembled WGS sequence"/>
</dbReference>
<dbReference type="SUPFAM" id="SSF53474">
    <property type="entry name" value="alpha/beta-Hydrolases"/>
    <property type="match status" value="1"/>
</dbReference>
<dbReference type="AlphaFoldDB" id="A0A1X1ZXB6"/>
<dbReference type="STRING" id="153971.AWC19_26465"/>
<dbReference type="RefSeq" id="WP_245848718.1">
    <property type="nucleotide sequence ID" value="NZ_JACKRZ010000240.1"/>
</dbReference>
<dbReference type="InterPro" id="IPR005674">
    <property type="entry name" value="CocE/Ser_esterase"/>
</dbReference>
<dbReference type="SMART" id="SM00939">
    <property type="entry name" value="PepX_C"/>
    <property type="match status" value="1"/>
</dbReference>
<keyword evidence="1" id="KW-0378">Hydrolase</keyword>
<name>A0A1X1ZXB6_9MYCO</name>
<dbReference type="InterPro" id="IPR050585">
    <property type="entry name" value="Xaa-Pro_dipeptidyl-ppase/CocE"/>
</dbReference>
<protein>
    <recommendedName>
        <fullName evidence="3">Xaa-Pro dipeptidyl-peptidase C-terminal domain-containing protein</fullName>
    </recommendedName>
</protein>
<dbReference type="Pfam" id="PF08530">
    <property type="entry name" value="PepX_C"/>
    <property type="match status" value="1"/>
</dbReference>
<proteinExistence type="predicted"/>
<organism evidence="4 5">
    <name type="scientific">Mycobacterium palustre</name>
    <dbReference type="NCBI Taxonomy" id="153971"/>
    <lineage>
        <taxon>Bacteria</taxon>
        <taxon>Bacillati</taxon>
        <taxon>Actinomycetota</taxon>
        <taxon>Actinomycetes</taxon>
        <taxon>Mycobacteriales</taxon>
        <taxon>Mycobacteriaceae</taxon>
        <taxon>Mycobacterium</taxon>
        <taxon>Mycobacterium simiae complex</taxon>
    </lineage>
</organism>
<evidence type="ECO:0000256" key="2">
    <source>
        <dbReference type="SAM" id="MobiDB-lite"/>
    </source>
</evidence>
<dbReference type="GO" id="GO:0008239">
    <property type="term" value="F:dipeptidyl-peptidase activity"/>
    <property type="evidence" value="ECO:0007669"/>
    <property type="project" value="InterPro"/>
</dbReference>
<dbReference type="Gene3D" id="2.60.120.260">
    <property type="entry name" value="Galactose-binding domain-like"/>
    <property type="match status" value="1"/>
</dbReference>
<gene>
    <name evidence="4" type="ORF">AWC19_26465</name>
</gene>
<dbReference type="NCBIfam" id="TIGR00976">
    <property type="entry name" value="CocE_NonD"/>
    <property type="match status" value="1"/>
</dbReference>
<dbReference type="InterPro" id="IPR029058">
    <property type="entry name" value="AB_hydrolase_fold"/>
</dbReference>
<accession>A0A1X1ZXB6</accession>
<dbReference type="InterPro" id="IPR000383">
    <property type="entry name" value="Xaa-Pro-like_dom"/>
</dbReference>
<feature type="domain" description="Xaa-Pro dipeptidyl-peptidase C-terminal" evidence="3">
    <location>
        <begin position="316"/>
        <end position="550"/>
    </location>
</feature>
<dbReference type="Pfam" id="PF02129">
    <property type="entry name" value="Peptidase_S15"/>
    <property type="match status" value="1"/>
</dbReference>
<dbReference type="InterPro" id="IPR008979">
    <property type="entry name" value="Galactose-bd-like_sf"/>
</dbReference>
<evidence type="ECO:0000313" key="5">
    <source>
        <dbReference type="Proteomes" id="UP000193529"/>
    </source>
</evidence>
<dbReference type="InterPro" id="IPR013736">
    <property type="entry name" value="Xaa-Pro_dipept_C"/>
</dbReference>
<keyword evidence="5" id="KW-1185">Reference proteome</keyword>
<evidence type="ECO:0000313" key="4">
    <source>
        <dbReference type="EMBL" id="ORW28886.1"/>
    </source>
</evidence>
<comment type="caution">
    <text evidence="4">The sequence shown here is derived from an EMBL/GenBank/DDBJ whole genome shotgun (WGS) entry which is preliminary data.</text>
</comment>
<feature type="region of interest" description="Disordered" evidence="2">
    <location>
        <begin position="524"/>
        <end position="560"/>
    </location>
</feature>
<dbReference type="SUPFAM" id="SSF49785">
    <property type="entry name" value="Galactose-binding domain-like"/>
    <property type="match status" value="1"/>
</dbReference>
<dbReference type="EMBL" id="LQPJ01000053">
    <property type="protein sequence ID" value="ORW28886.1"/>
    <property type="molecule type" value="Genomic_DNA"/>
</dbReference>
<sequence>MSDIDVIYRQANPPESPLANWRGFKQETVVLQRGSVHSPGGRPLTCDIIFERDVEVTLRDGTVIYTDVYRPVTDDRVPALMAWSPYGKQGGFWQLDVFPDRAGVPAQAVSGLQKWEAPDPAYWCEHGYAIVNPDARGSFESGGDVQVFSSQEGRDGADVIEWIAEQDWSSGKVGMAGNSWLAVTQWLIAAQRPPHLTAIAPWEGLTDVYRDLVAMGGIPDPVFTEGILQNNYGRNKIEDVIAMITKRPLFDEYWATKVIDVSKIDIPVYVVASYTNALHTRGTLAAYAKLDPDKTWLRIHNSMEWPDFYEHQDDLRRFYDHVLKGAKNGWEETPRVRMAILDPGHEDVLDVAQPSFPPPGVVSTAFYLRCDDHTISRSEPTDAASTSYDAEGGRAVFEADLGDLTLAGPMRLRLWVQADGHDEMDLFVGVQKVAADGSVLVPEFMPKLPSPGARGQLRVSHRKTDDRLSTDLVPHHTHDEVQPLSEGEIVAVDIEIWPMAMRWHRGEKLRIVVSGQELQVPIVPGLPPRPTNNAGRHIIHSGPQRPSFLMAPVLPTAEHG</sequence>
<evidence type="ECO:0000259" key="3">
    <source>
        <dbReference type="SMART" id="SM00939"/>
    </source>
</evidence>
<dbReference type="Gene3D" id="1.10.3020.20">
    <property type="match status" value="1"/>
</dbReference>
<dbReference type="PANTHER" id="PTHR43056">
    <property type="entry name" value="PEPTIDASE S9 PROLYL OLIGOPEPTIDASE"/>
    <property type="match status" value="1"/>
</dbReference>
<reference evidence="4 5" key="1">
    <citation type="submission" date="2016-01" db="EMBL/GenBank/DDBJ databases">
        <title>The new phylogeny of the genus Mycobacterium.</title>
        <authorList>
            <person name="Tarcisio F."/>
            <person name="Conor M."/>
            <person name="Antonella G."/>
            <person name="Elisabetta G."/>
            <person name="Giulia F.S."/>
            <person name="Sara T."/>
            <person name="Anna F."/>
            <person name="Clotilde B."/>
            <person name="Roberto B."/>
            <person name="Veronica D.S."/>
            <person name="Fabio R."/>
            <person name="Monica P."/>
            <person name="Olivier J."/>
            <person name="Enrico T."/>
            <person name="Nicola S."/>
        </authorList>
    </citation>
    <scope>NUCLEOTIDE SEQUENCE [LARGE SCALE GENOMIC DNA]</scope>
    <source>
        <strain evidence="4 5">DSM 44572</strain>
    </source>
</reference>
<dbReference type="PANTHER" id="PTHR43056:SF10">
    <property type="entry name" value="COCE_NOND FAMILY, PUTATIVE (AFU_ORTHOLOGUE AFUA_7G00600)-RELATED"/>
    <property type="match status" value="1"/>
</dbReference>
<dbReference type="Gene3D" id="3.40.50.1820">
    <property type="entry name" value="alpha/beta hydrolase"/>
    <property type="match status" value="1"/>
</dbReference>